<accession>A0A3Q7HKS7</accession>
<name>A0A3Q7HKS7_SOLLC</name>
<dbReference type="InterPro" id="IPR051320">
    <property type="entry name" value="Viral_Replic_Matur_Polypro"/>
</dbReference>
<dbReference type="InterPro" id="IPR043128">
    <property type="entry name" value="Rev_trsase/Diguanyl_cyclase"/>
</dbReference>
<organism evidence="1">
    <name type="scientific">Solanum lycopersicum</name>
    <name type="common">Tomato</name>
    <name type="synonym">Lycopersicon esculentum</name>
    <dbReference type="NCBI Taxonomy" id="4081"/>
    <lineage>
        <taxon>Eukaryota</taxon>
        <taxon>Viridiplantae</taxon>
        <taxon>Streptophyta</taxon>
        <taxon>Embryophyta</taxon>
        <taxon>Tracheophyta</taxon>
        <taxon>Spermatophyta</taxon>
        <taxon>Magnoliopsida</taxon>
        <taxon>eudicotyledons</taxon>
        <taxon>Gunneridae</taxon>
        <taxon>Pentapetalae</taxon>
        <taxon>asterids</taxon>
        <taxon>lamiids</taxon>
        <taxon>Solanales</taxon>
        <taxon>Solanaceae</taxon>
        <taxon>Solanoideae</taxon>
        <taxon>Solaneae</taxon>
        <taxon>Solanum</taxon>
        <taxon>Solanum subgen. Lycopersicon</taxon>
    </lineage>
</organism>
<dbReference type="SUPFAM" id="SSF56672">
    <property type="entry name" value="DNA/RNA polymerases"/>
    <property type="match status" value="1"/>
</dbReference>
<evidence type="ECO:0000313" key="1">
    <source>
        <dbReference type="EnsemblPlants" id="Solyc08g041975.1.1"/>
    </source>
</evidence>
<dbReference type="InterPro" id="IPR043502">
    <property type="entry name" value="DNA/RNA_pol_sf"/>
</dbReference>
<dbReference type="InParanoid" id="A0A3Q7HKS7"/>
<dbReference type="EnsemblPlants" id="Solyc08g041975.1.1">
    <property type="protein sequence ID" value="Solyc08g041975.1.1"/>
    <property type="gene ID" value="Solyc08g041975.1"/>
</dbReference>
<dbReference type="AlphaFoldDB" id="A0A3Q7HKS7"/>
<dbReference type="Gene3D" id="3.30.70.270">
    <property type="match status" value="2"/>
</dbReference>
<keyword evidence="2" id="KW-1185">Reference proteome</keyword>
<dbReference type="Gramene" id="Solyc08g041975.1.1">
    <property type="protein sequence ID" value="Solyc08g041975.1.1"/>
    <property type="gene ID" value="Solyc08g041975.1"/>
</dbReference>
<protein>
    <recommendedName>
        <fullName evidence="3">Reverse transcriptase domain-containing protein</fullName>
    </recommendedName>
</protein>
<evidence type="ECO:0008006" key="3">
    <source>
        <dbReference type="Google" id="ProtNLM"/>
    </source>
</evidence>
<reference evidence="1" key="1">
    <citation type="journal article" date="2012" name="Nature">
        <title>The tomato genome sequence provides insights into fleshy fruit evolution.</title>
        <authorList>
            <consortium name="Tomato Genome Consortium"/>
        </authorList>
    </citation>
    <scope>NUCLEOTIDE SEQUENCE [LARGE SCALE GENOMIC DNA]</scope>
    <source>
        <strain evidence="1">cv. Heinz 1706</strain>
    </source>
</reference>
<dbReference type="Gene3D" id="3.10.10.10">
    <property type="entry name" value="HIV Type 1 Reverse Transcriptase, subunit A, domain 1"/>
    <property type="match status" value="1"/>
</dbReference>
<proteinExistence type="predicted"/>
<evidence type="ECO:0000313" key="2">
    <source>
        <dbReference type="Proteomes" id="UP000004994"/>
    </source>
</evidence>
<dbReference type="Proteomes" id="UP000004994">
    <property type="component" value="Chromosome 8"/>
</dbReference>
<dbReference type="PANTHER" id="PTHR33064">
    <property type="entry name" value="POL PROTEIN"/>
    <property type="match status" value="1"/>
</dbReference>
<dbReference type="PANTHER" id="PTHR33064:SF37">
    <property type="entry name" value="RIBONUCLEASE H"/>
    <property type="match status" value="1"/>
</dbReference>
<sequence length="151" mass="17730">MAPPELEELRKKLKEVLEDGHIRPSKAPYGSAVLFQKRKDGSLRICINCGALNKLNDIGIYSSTLKENVEHLRKVFQVLWGNQLYVNREKCELAQHEVHFLGHDINQRKLRMEKGKIWVIQEWEAPMNVTELRSFLRVANYYQRFISSYSD</sequence>
<reference evidence="1" key="2">
    <citation type="submission" date="2019-01" db="UniProtKB">
        <authorList>
            <consortium name="EnsemblPlants"/>
        </authorList>
    </citation>
    <scope>IDENTIFICATION</scope>
    <source>
        <strain evidence="1">cv. Heinz 1706</strain>
    </source>
</reference>
<dbReference type="STRING" id="4081.A0A3Q7HKS7"/>
<dbReference type="RefSeq" id="XP_069144417.1">
    <property type="nucleotide sequence ID" value="XM_069288316.1"/>
</dbReference>
<dbReference type="KEGG" id="sly:138337879"/>
<dbReference type="GeneID" id="138337879"/>